<dbReference type="AlphaFoldDB" id="A0A1H7W9K5"/>
<keyword evidence="2" id="KW-0812">Transmembrane</keyword>
<keyword evidence="4" id="KW-1185">Reference proteome</keyword>
<evidence type="ECO:0000256" key="1">
    <source>
        <dbReference type="SAM" id="MobiDB-lite"/>
    </source>
</evidence>
<feature type="region of interest" description="Disordered" evidence="1">
    <location>
        <begin position="1"/>
        <end position="77"/>
    </location>
</feature>
<reference evidence="3 4" key="1">
    <citation type="submission" date="2016-10" db="EMBL/GenBank/DDBJ databases">
        <authorList>
            <person name="de Groot N.N."/>
        </authorList>
    </citation>
    <scope>NUCLEOTIDE SEQUENCE [LARGE SCALE GENOMIC DNA]</scope>
    <source>
        <strain evidence="3 4">DSM 43357</strain>
    </source>
</reference>
<proteinExistence type="predicted"/>
<sequence>MTDHDREAGSRGEEEVPRDPTSRDTREQPAGLRYGEGAGAQDDVHPSAASGRAGRDRHDAEDPEDPEDSEIFRYRHDPYGEPRSFRAFLRQRHAQIIGAGLAGLVAGAVLGGTAVAALDGRGHRDHGGWEHTRMEQWPSLVGPSACLRTEGEMRCRLRVPEEAPPGIDPTVAPPIDPTLMPGLDPTLEPRTGPTRTG</sequence>
<dbReference type="EMBL" id="FOBF01000010">
    <property type="protein sequence ID" value="SEM18272.1"/>
    <property type="molecule type" value="Genomic_DNA"/>
</dbReference>
<feature type="region of interest" description="Disordered" evidence="1">
    <location>
        <begin position="160"/>
        <end position="197"/>
    </location>
</feature>
<organism evidence="3 4">
    <name type="scientific">Nonomuraea pusilla</name>
    <dbReference type="NCBI Taxonomy" id="46177"/>
    <lineage>
        <taxon>Bacteria</taxon>
        <taxon>Bacillati</taxon>
        <taxon>Actinomycetota</taxon>
        <taxon>Actinomycetes</taxon>
        <taxon>Streptosporangiales</taxon>
        <taxon>Streptosporangiaceae</taxon>
        <taxon>Nonomuraea</taxon>
    </lineage>
</organism>
<name>A0A1H7W9K5_9ACTN</name>
<keyword evidence="2" id="KW-0472">Membrane</keyword>
<accession>A0A1H7W9K5</accession>
<dbReference type="RefSeq" id="WP_091102450.1">
    <property type="nucleotide sequence ID" value="NZ_FOBF01000010.1"/>
</dbReference>
<feature type="compositionally biased region" description="Basic and acidic residues" evidence="1">
    <location>
        <begin position="1"/>
        <end position="27"/>
    </location>
</feature>
<keyword evidence="2" id="KW-1133">Transmembrane helix</keyword>
<gene>
    <name evidence="3" type="ORF">SAMN05660976_04427</name>
</gene>
<feature type="transmembrane region" description="Helical" evidence="2">
    <location>
        <begin position="96"/>
        <end position="118"/>
    </location>
</feature>
<evidence type="ECO:0000256" key="2">
    <source>
        <dbReference type="SAM" id="Phobius"/>
    </source>
</evidence>
<dbReference type="STRING" id="46177.SAMN05660976_04427"/>
<evidence type="ECO:0000313" key="3">
    <source>
        <dbReference type="EMBL" id="SEM18272.1"/>
    </source>
</evidence>
<protein>
    <submittedName>
        <fullName evidence="3">Uncharacterized protein</fullName>
    </submittedName>
</protein>
<evidence type="ECO:0000313" key="4">
    <source>
        <dbReference type="Proteomes" id="UP000198953"/>
    </source>
</evidence>
<feature type="compositionally biased region" description="Pro residues" evidence="1">
    <location>
        <begin position="162"/>
        <end position="176"/>
    </location>
</feature>
<dbReference type="Proteomes" id="UP000198953">
    <property type="component" value="Unassembled WGS sequence"/>
</dbReference>